<accession>A0A5C1YA82</accession>
<evidence type="ECO:0000313" key="6">
    <source>
        <dbReference type="Proteomes" id="UP000324678"/>
    </source>
</evidence>
<dbReference type="PANTHER" id="PTHR32182">
    <property type="entry name" value="DNA REPLICATION AND REPAIR PROTEIN RECF"/>
    <property type="match status" value="1"/>
</dbReference>
<dbReference type="PANTHER" id="PTHR32182:SF0">
    <property type="entry name" value="DNA REPLICATION AND REPAIR PROTEIN RECF"/>
    <property type="match status" value="1"/>
</dbReference>
<keyword evidence="6" id="KW-1185">Reference proteome</keyword>
<protein>
    <submittedName>
        <fullName evidence="5">AAA family ATPase</fullName>
    </submittedName>
</protein>
<dbReference type="EMBL" id="CP043505">
    <property type="protein sequence ID" value="QEO13103.1"/>
    <property type="molecule type" value="Genomic_DNA"/>
</dbReference>
<proteinExistence type="predicted"/>
<dbReference type="AlphaFoldDB" id="A0A5C1YA82"/>
<dbReference type="Pfam" id="PF13166">
    <property type="entry name" value="AAA_13"/>
    <property type="match status" value="1"/>
</dbReference>
<feature type="domain" description="Protein CR006 P-loop" evidence="4">
    <location>
        <begin position="359"/>
        <end position="500"/>
    </location>
</feature>
<dbReference type="GO" id="GO:0009432">
    <property type="term" value="P:SOS response"/>
    <property type="evidence" value="ECO:0007669"/>
    <property type="project" value="UniProtKB-KW"/>
</dbReference>
<gene>
    <name evidence="5" type="ORF">FLP10_00730</name>
</gene>
<dbReference type="GO" id="GO:0000731">
    <property type="term" value="P:DNA synthesis involved in DNA repair"/>
    <property type="evidence" value="ECO:0007669"/>
    <property type="project" value="TreeGrafter"/>
</dbReference>
<evidence type="ECO:0000259" key="4">
    <source>
        <dbReference type="Pfam" id="PF13166"/>
    </source>
</evidence>
<dbReference type="InterPro" id="IPR027417">
    <property type="entry name" value="P-loop_NTPase"/>
</dbReference>
<evidence type="ECO:0000256" key="1">
    <source>
        <dbReference type="ARBA" id="ARBA00022763"/>
    </source>
</evidence>
<evidence type="ECO:0000256" key="3">
    <source>
        <dbReference type="ARBA" id="ARBA00023236"/>
    </source>
</evidence>
<sequence length="716" mass="79655">MSTPPLTQQTAPAPPSVSLQIRIANCNSLDIAEITLAKSALNIKYGPNGIGKSTIARALTLRAEGDDALKALTPFKYRDGTGHPQPSVEGADDIKSVLTFDDRYVSQFVFQQDEVLKNSFEIFINTAEYQAGNEEIEELFAALQTTFVEQEEFDKAVHAFTHLCEVFGVTKTGVLSKSTKGYKAMAVGGKLQNIPEPLKGYKGFLQSNDPASWVAWQAKGKSFLDLSDNCPFCSIDGVDKATAELVSAEYETATVKNMSQLRAAIETAGHYFDPSYLAQLSEMLTLITEPKPEQLQFLATLRGEVEVFLNRLKTLRGLAFHTLRDEEKVDEHLSGLKIDLGLLRSLNSETTKSVVAIINSKLDEVASQISVVKARIGQQRGRVKRLIEANQKQINSFLESAGYRYQVSIEPSDDSYRMLIQHQDLPGHLGAANSHLSYGERNAFALVLFMYQVRREQPDLVVLDDPVSSFDDTKKFAILHELFRGKNSIRDQTTLMLTHDLEPAIDIVRLSTRRLFATAHPVAHFLTSKRGTITEKPIGKDDLKTFGEVCDANIAAASDDIIKLIYLRRKLEILGVSDASTDVLSNLFHLRVAPDRPVGGGDREPLSPEEVAVGSSKIGEVVPGFDYGVVVDGLRDLDTLKDKFAATAVGYEKVQLFRMMLEIDEPQEDDTFKKFVNETFHIENEYVMQLDPREFDSVPEFVVRECERQVALMKVT</sequence>
<evidence type="ECO:0000313" key="5">
    <source>
        <dbReference type="EMBL" id="QEO13103.1"/>
    </source>
</evidence>
<dbReference type="GO" id="GO:0006302">
    <property type="term" value="P:double-strand break repair"/>
    <property type="evidence" value="ECO:0007669"/>
    <property type="project" value="TreeGrafter"/>
</dbReference>
<dbReference type="OrthoDB" id="4428168at2"/>
<dbReference type="SUPFAM" id="SSF52540">
    <property type="entry name" value="P-loop containing nucleoside triphosphate hydrolases"/>
    <property type="match status" value="1"/>
</dbReference>
<organism evidence="5 6">
    <name type="scientific">Agromyces intestinalis</name>
    <dbReference type="NCBI Taxonomy" id="2592652"/>
    <lineage>
        <taxon>Bacteria</taxon>
        <taxon>Bacillati</taxon>
        <taxon>Actinomycetota</taxon>
        <taxon>Actinomycetes</taxon>
        <taxon>Micrococcales</taxon>
        <taxon>Microbacteriaceae</taxon>
        <taxon>Agromyces</taxon>
    </lineage>
</organism>
<dbReference type="Gene3D" id="3.40.50.300">
    <property type="entry name" value="P-loop containing nucleotide triphosphate hydrolases"/>
    <property type="match status" value="2"/>
</dbReference>
<keyword evidence="3" id="KW-0742">SOS response</keyword>
<dbReference type="InterPro" id="IPR026866">
    <property type="entry name" value="CR006_AAA"/>
</dbReference>
<keyword evidence="1" id="KW-0227">DNA damage</keyword>
<name>A0A5C1YA82_9MICO</name>
<evidence type="ECO:0000256" key="2">
    <source>
        <dbReference type="ARBA" id="ARBA00023204"/>
    </source>
</evidence>
<dbReference type="Proteomes" id="UP000324678">
    <property type="component" value="Chromosome"/>
</dbReference>
<reference evidence="5 6" key="1">
    <citation type="submission" date="2019-09" db="EMBL/GenBank/DDBJ databases">
        <title>Genome sequencing of strain KACC 19306.</title>
        <authorList>
            <person name="Heo J."/>
            <person name="Kim S.-J."/>
            <person name="Kim J.-S."/>
            <person name="Hong S.-B."/>
            <person name="Kwon S.-W."/>
        </authorList>
    </citation>
    <scope>NUCLEOTIDE SEQUENCE [LARGE SCALE GENOMIC DNA]</scope>
    <source>
        <strain evidence="5 6">KACC 19306</strain>
    </source>
</reference>
<keyword evidence="2" id="KW-0234">DNA repair</keyword>
<dbReference type="KEGG" id="ail:FLP10_00730"/>